<protein>
    <submittedName>
        <fullName evidence="1">Uncharacterized protein</fullName>
    </submittedName>
</protein>
<evidence type="ECO:0000313" key="1">
    <source>
        <dbReference type="EMBL" id="MPM53435.1"/>
    </source>
</evidence>
<dbReference type="EMBL" id="VSSQ01014335">
    <property type="protein sequence ID" value="MPM53435.1"/>
    <property type="molecule type" value="Genomic_DNA"/>
</dbReference>
<reference evidence="1" key="1">
    <citation type="submission" date="2019-08" db="EMBL/GenBank/DDBJ databases">
        <authorList>
            <person name="Kucharzyk K."/>
            <person name="Murdoch R.W."/>
            <person name="Higgins S."/>
            <person name="Loffler F."/>
        </authorList>
    </citation>
    <scope>NUCLEOTIDE SEQUENCE</scope>
</reference>
<comment type="caution">
    <text evidence="1">The sequence shown here is derived from an EMBL/GenBank/DDBJ whole genome shotgun (WGS) entry which is preliminary data.</text>
</comment>
<gene>
    <name evidence="1" type="ORF">SDC9_100203</name>
</gene>
<sequence length="110" mass="12272">MRVASLEVDEDVGMAWLKRMTLGMLPIDGEVGWIIGGEIKIIFQQPCPLQVLLHKRIPVKMGHAMVGDENDIGFVEIDGLQDLTDILVYLPVGFPYHMPAKRSSLFVVNP</sequence>
<dbReference type="AlphaFoldDB" id="A0A645AJN8"/>
<accession>A0A645AJN8</accession>
<name>A0A645AJN8_9ZZZZ</name>
<proteinExistence type="predicted"/>
<organism evidence="1">
    <name type="scientific">bioreactor metagenome</name>
    <dbReference type="NCBI Taxonomy" id="1076179"/>
    <lineage>
        <taxon>unclassified sequences</taxon>
        <taxon>metagenomes</taxon>
        <taxon>ecological metagenomes</taxon>
    </lineage>
</organism>